<feature type="compositionally biased region" description="Low complexity" evidence="1">
    <location>
        <begin position="332"/>
        <end position="349"/>
    </location>
</feature>
<dbReference type="InterPro" id="IPR050357">
    <property type="entry name" value="Arrestin_domain-protein"/>
</dbReference>
<evidence type="ECO:0000313" key="4">
    <source>
        <dbReference type="Proteomes" id="UP000076761"/>
    </source>
</evidence>
<feature type="region of interest" description="Disordered" evidence="1">
    <location>
        <begin position="528"/>
        <end position="577"/>
    </location>
</feature>
<protein>
    <recommendedName>
        <fullName evidence="2">Arrestin C-terminal-like domain-containing protein</fullName>
    </recommendedName>
</protein>
<gene>
    <name evidence="3" type="ORF">NEOLEDRAFT_1139543</name>
</gene>
<accession>A0A165PSH0</accession>
<dbReference type="InParanoid" id="A0A165PSH0"/>
<dbReference type="OrthoDB" id="2333384at2759"/>
<evidence type="ECO:0000256" key="1">
    <source>
        <dbReference type="SAM" id="MobiDB-lite"/>
    </source>
</evidence>
<dbReference type="InterPro" id="IPR014756">
    <property type="entry name" value="Ig_E-set"/>
</dbReference>
<feature type="domain" description="Arrestin C-terminal-like" evidence="2">
    <location>
        <begin position="228"/>
        <end position="463"/>
    </location>
</feature>
<feature type="compositionally biased region" description="Polar residues" evidence="1">
    <location>
        <begin position="357"/>
        <end position="367"/>
    </location>
</feature>
<dbReference type="PANTHER" id="PTHR11188">
    <property type="entry name" value="ARRESTIN DOMAIN CONTAINING PROTEIN"/>
    <property type="match status" value="1"/>
</dbReference>
<dbReference type="Pfam" id="PF00339">
    <property type="entry name" value="Arrestin_N"/>
    <property type="match status" value="1"/>
</dbReference>
<dbReference type="GO" id="GO:0031625">
    <property type="term" value="F:ubiquitin protein ligase binding"/>
    <property type="evidence" value="ECO:0007669"/>
    <property type="project" value="TreeGrafter"/>
</dbReference>
<feature type="compositionally biased region" description="Low complexity" evidence="1">
    <location>
        <begin position="763"/>
        <end position="773"/>
    </location>
</feature>
<dbReference type="GO" id="GO:0005829">
    <property type="term" value="C:cytosol"/>
    <property type="evidence" value="ECO:0007669"/>
    <property type="project" value="TreeGrafter"/>
</dbReference>
<dbReference type="InterPro" id="IPR011021">
    <property type="entry name" value="Arrestin-like_N"/>
</dbReference>
<dbReference type="InterPro" id="IPR014752">
    <property type="entry name" value="Arrestin-like_C"/>
</dbReference>
<dbReference type="Proteomes" id="UP000076761">
    <property type="component" value="Unassembled WGS sequence"/>
</dbReference>
<feature type="compositionally biased region" description="Basic and acidic residues" evidence="1">
    <location>
        <begin position="776"/>
        <end position="785"/>
    </location>
</feature>
<dbReference type="GO" id="GO:0070086">
    <property type="term" value="P:ubiquitin-dependent endocytosis"/>
    <property type="evidence" value="ECO:0007669"/>
    <property type="project" value="TreeGrafter"/>
</dbReference>
<evidence type="ECO:0000259" key="2">
    <source>
        <dbReference type="SMART" id="SM01017"/>
    </source>
</evidence>
<dbReference type="STRING" id="1314782.A0A165PSH0"/>
<feature type="region of interest" description="Disordered" evidence="1">
    <location>
        <begin position="595"/>
        <end position="654"/>
    </location>
</feature>
<name>A0A165PSH0_9AGAM</name>
<feature type="compositionally biased region" description="Basic and acidic residues" evidence="1">
    <location>
        <begin position="13"/>
        <end position="25"/>
    </location>
</feature>
<feature type="compositionally biased region" description="Low complexity" evidence="1">
    <location>
        <begin position="600"/>
        <end position="621"/>
    </location>
</feature>
<dbReference type="SMART" id="SM01017">
    <property type="entry name" value="Arrestin_C"/>
    <property type="match status" value="1"/>
</dbReference>
<proteinExistence type="predicted"/>
<dbReference type="FunCoup" id="A0A165PSH0">
    <property type="interactions" value="74"/>
</dbReference>
<dbReference type="SUPFAM" id="SSF81296">
    <property type="entry name" value="E set domains"/>
    <property type="match status" value="1"/>
</dbReference>
<dbReference type="PANTHER" id="PTHR11188:SF17">
    <property type="entry name" value="FI21816P1"/>
    <property type="match status" value="1"/>
</dbReference>
<dbReference type="GO" id="GO:0030674">
    <property type="term" value="F:protein-macromolecule adaptor activity"/>
    <property type="evidence" value="ECO:0007669"/>
    <property type="project" value="TreeGrafter"/>
</dbReference>
<dbReference type="Gene3D" id="2.60.40.640">
    <property type="match status" value="1"/>
</dbReference>
<feature type="region of interest" description="Disordered" evidence="1">
    <location>
        <begin position="1"/>
        <end position="27"/>
    </location>
</feature>
<feature type="region of interest" description="Disordered" evidence="1">
    <location>
        <begin position="323"/>
        <end position="393"/>
    </location>
</feature>
<feature type="compositionally biased region" description="Low complexity" evidence="1">
    <location>
        <begin position="705"/>
        <end position="723"/>
    </location>
</feature>
<organism evidence="3 4">
    <name type="scientific">Neolentinus lepideus HHB14362 ss-1</name>
    <dbReference type="NCBI Taxonomy" id="1314782"/>
    <lineage>
        <taxon>Eukaryota</taxon>
        <taxon>Fungi</taxon>
        <taxon>Dikarya</taxon>
        <taxon>Basidiomycota</taxon>
        <taxon>Agaricomycotina</taxon>
        <taxon>Agaricomycetes</taxon>
        <taxon>Gloeophyllales</taxon>
        <taxon>Gloeophyllaceae</taxon>
        <taxon>Neolentinus</taxon>
    </lineage>
</organism>
<dbReference type="EMBL" id="KV425607">
    <property type="protein sequence ID" value="KZT21428.1"/>
    <property type="molecule type" value="Genomic_DNA"/>
</dbReference>
<evidence type="ECO:0000313" key="3">
    <source>
        <dbReference type="EMBL" id="KZT21428.1"/>
    </source>
</evidence>
<keyword evidence="4" id="KW-1185">Reference proteome</keyword>
<feature type="compositionally biased region" description="Low complexity" evidence="1">
    <location>
        <begin position="685"/>
        <end position="698"/>
    </location>
</feature>
<feature type="compositionally biased region" description="Polar residues" evidence="1">
    <location>
        <begin position="528"/>
        <end position="540"/>
    </location>
</feature>
<dbReference type="GO" id="GO:0005886">
    <property type="term" value="C:plasma membrane"/>
    <property type="evidence" value="ECO:0007669"/>
    <property type="project" value="TreeGrafter"/>
</dbReference>
<dbReference type="AlphaFoldDB" id="A0A165PSH0"/>
<dbReference type="InterPro" id="IPR011022">
    <property type="entry name" value="Arrestin_C-like"/>
</dbReference>
<feature type="compositionally biased region" description="Basic residues" evidence="1">
    <location>
        <begin position="622"/>
        <end position="631"/>
    </location>
</feature>
<feature type="region of interest" description="Disordered" evidence="1">
    <location>
        <begin position="677"/>
        <end position="789"/>
    </location>
</feature>
<reference evidence="3 4" key="1">
    <citation type="journal article" date="2016" name="Mol. Biol. Evol.">
        <title>Comparative Genomics of Early-Diverging Mushroom-Forming Fungi Provides Insights into the Origins of Lignocellulose Decay Capabilities.</title>
        <authorList>
            <person name="Nagy L.G."/>
            <person name="Riley R."/>
            <person name="Tritt A."/>
            <person name="Adam C."/>
            <person name="Daum C."/>
            <person name="Floudas D."/>
            <person name="Sun H."/>
            <person name="Yadav J.S."/>
            <person name="Pangilinan J."/>
            <person name="Larsson K.H."/>
            <person name="Matsuura K."/>
            <person name="Barry K."/>
            <person name="Labutti K."/>
            <person name="Kuo R."/>
            <person name="Ohm R.A."/>
            <person name="Bhattacharya S.S."/>
            <person name="Shirouzu T."/>
            <person name="Yoshinaga Y."/>
            <person name="Martin F.M."/>
            <person name="Grigoriev I.V."/>
            <person name="Hibbett D.S."/>
        </authorList>
    </citation>
    <scope>NUCLEOTIDE SEQUENCE [LARGE SCALE GENOMIC DNA]</scope>
    <source>
        <strain evidence="3 4">HHB14362 ss-1</strain>
    </source>
</reference>
<feature type="compositionally biased region" description="Basic and acidic residues" evidence="1">
    <location>
        <begin position="639"/>
        <end position="648"/>
    </location>
</feature>
<feature type="compositionally biased region" description="Polar residues" evidence="1">
    <location>
        <begin position="563"/>
        <end position="576"/>
    </location>
</feature>
<sequence>MPFSLTRPPSPSRSDRENHSQHPNDVDSLSSALHAALGGVAATPSHPPDYDNMYAEEKAHHSSLDIVVNSDTLFLKGTGVDVEPALLSGNVVLHLTEPTSIKEITLVFRGKARLPNAANEPLSLNSSPLTYLVCSHDWSFLEGEKKHSHTLKAGRHLFPFQLQVGGSLPSSLFTTVLGGASVHYKLRAVAVRPGLAHNLQAVTPVTIMRSLASEALEYQQTLEIENTWPEKIMYSIMIPHKAWAAGDKLIAIVKFSPLAKGARVLNVNTTVNETIKLYLRAGCQENTRVISTTKHEISNGRAVCIEEYHNRFRIPLLQGNTHVSHRGSKSVPSTPHASADSTSAPSSSTGLGYFSQMHGSSNGESPQPQFPVEAEAGPSSYSASHPPHERAFIDPDIPEETLSTDDVVTTLAISIPLSATPTHTLEPIIVSHRIRWSILIGNLDGHTSELRCSLPLHILDHRLLEEARAATAATRRLLLGAAEGGSEEDEEEVELPSYPAHVRDRVADPYMQEGSYTVANPYAASGAVTPSTHGLPSGSRTPYAVSSGIASPSPDDRLAQAIASGSTPPMQNSGTSVPLDLVNSELLASLAQHNQEVGLSPTTSTNSPPESVSASRPPSRGGSRRQSRRPSRASSPERSGSHTPHETYVHSGSVNRGAHGLFHMSMKPFTSLTSTFSLGSRNHTPQASHAPSHSASSQDLTSLRNQSQNQNQNQNHNGHSSHSMPITPGGVIHDPNSGPGLLHRAFTEVPDYESASRPGGGLPPLSSLTGLPSYEEAERADRSSSDGDLAARFAQARARTVMTSGLRS</sequence>